<evidence type="ECO:0000256" key="5">
    <source>
        <dbReference type="ARBA" id="ARBA00023014"/>
    </source>
</evidence>
<dbReference type="InterPro" id="IPR017896">
    <property type="entry name" value="4Fe4S_Fe-S-bd"/>
</dbReference>
<feature type="transmembrane region" description="Helical" evidence="6">
    <location>
        <begin position="215"/>
        <end position="233"/>
    </location>
</feature>
<feature type="transmembrane region" description="Helical" evidence="6">
    <location>
        <begin position="109"/>
        <end position="130"/>
    </location>
</feature>
<protein>
    <submittedName>
        <fullName evidence="8">4Fe-4S dicluster domain-containing protein</fullName>
    </submittedName>
</protein>
<keyword evidence="3" id="KW-0560">Oxidoreductase</keyword>
<dbReference type="PROSITE" id="PS00198">
    <property type="entry name" value="4FE4S_FER_1"/>
    <property type="match status" value="1"/>
</dbReference>
<dbReference type="RefSeq" id="WP_076502553.1">
    <property type="nucleotide sequence ID" value="NZ_FTOP01000015.1"/>
</dbReference>
<evidence type="ECO:0000256" key="3">
    <source>
        <dbReference type="ARBA" id="ARBA00023002"/>
    </source>
</evidence>
<evidence type="ECO:0000256" key="4">
    <source>
        <dbReference type="ARBA" id="ARBA00023004"/>
    </source>
</evidence>
<feature type="domain" description="4Fe-4S ferredoxin-type" evidence="7">
    <location>
        <begin position="362"/>
        <end position="392"/>
    </location>
</feature>
<feature type="transmembrane region" description="Helical" evidence="6">
    <location>
        <begin position="6"/>
        <end position="24"/>
    </location>
</feature>
<keyword evidence="1" id="KW-0004">4Fe-4S</keyword>
<dbReference type="EMBL" id="FTOP01000015">
    <property type="protein sequence ID" value="SIT08036.1"/>
    <property type="molecule type" value="Genomic_DNA"/>
</dbReference>
<evidence type="ECO:0000256" key="1">
    <source>
        <dbReference type="ARBA" id="ARBA00022485"/>
    </source>
</evidence>
<dbReference type="GO" id="GO:0016491">
    <property type="term" value="F:oxidoreductase activity"/>
    <property type="evidence" value="ECO:0007669"/>
    <property type="project" value="UniProtKB-KW"/>
</dbReference>
<dbReference type="InterPro" id="IPR017900">
    <property type="entry name" value="4Fe4S_Fe_S_CS"/>
</dbReference>
<dbReference type="AlphaFoldDB" id="A0A1N7PBZ3"/>
<dbReference type="GO" id="GO:0005886">
    <property type="term" value="C:plasma membrane"/>
    <property type="evidence" value="ECO:0007669"/>
    <property type="project" value="TreeGrafter"/>
</dbReference>
<evidence type="ECO:0000313" key="8">
    <source>
        <dbReference type="EMBL" id="SIT08036.1"/>
    </source>
</evidence>
<sequence>MSILPQIAFLLIFALAGFFLYKRVSFLKRNIMLGKGETRNDQPEERWKTMLLVALGQKKMFKRIIPAFLHLLIYVAFVIINLEVLEFIIDGITGSHRIFAPFLGSFYGVAMNIFEFLAIAVLVSCVAFLIRRNVMKVERFNKPEMKGWPAMDANLILVIEIILMFAILTMNATDQILATRGVEGYTLLNGLFFSDMIQPLFLNMGDGTLVAVERFAWWFHIVGILAFAIYVTYSKHLHIFLAFPNTWYSNLKPKGEIQNMPEVTKEVNMMLGMPVEGGDETPAEIGRFGAKDVNDLSWVNIMNAYSCTECGRCTSECPANLTGKKLSPRKIMMDVRDRAEEVGKSIDLGGPGLEDGKSLLGDYITKEEINACTSCNACVEACPVNIDPLSIILQMRRYVAMEESGTPAQWNAMFQNMETSFSPWKFAPTDRFNWADQLKNEETK</sequence>
<keyword evidence="6" id="KW-0812">Transmembrane</keyword>
<dbReference type="STRING" id="529505.SAMN05421761_11543"/>
<accession>A0A1N7PBZ3</accession>
<keyword evidence="6" id="KW-0472">Membrane</keyword>
<dbReference type="PANTHER" id="PTHR43255:SF1">
    <property type="entry name" value="IRON-SULFUR-BINDING OXIDOREDUCTASE FADF-RELATED"/>
    <property type="match status" value="1"/>
</dbReference>
<dbReference type="InterPro" id="IPR036197">
    <property type="entry name" value="NarG-like_sf"/>
</dbReference>
<feature type="domain" description="4Fe-4S ferredoxin-type" evidence="7">
    <location>
        <begin position="298"/>
        <end position="329"/>
    </location>
</feature>
<dbReference type="GO" id="GO:0046872">
    <property type="term" value="F:metal ion binding"/>
    <property type="evidence" value="ECO:0007669"/>
    <property type="project" value="UniProtKB-KW"/>
</dbReference>
<dbReference type="SUPFAM" id="SSF46548">
    <property type="entry name" value="alpha-helical ferredoxin"/>
    <property type="match status" value="1"/>
</dbReference>
<dbReference type="Gene3D" id="1.10.1060.10">
    <property type="entry name" value="Alpha-helical ferredoxin"/>
    <property type="match status" value="1"/>
</dbReference>
<keyword evidence="6" id="KW-1133">Transmembrane helix</keyword>
<evidence type="ECO:0000256" key="6">
    <source>
        <dbReference type="SAM" id="Phobius"/>
    </source>
</evidence>
<dbReference type="Gene3D" id="1.20.950.20">
    <property type="entry name" value="Transmembrane di-heme cytochromes, Chain C"/>
    <property type="match status" value="1"/>
</dbReference>
<evidence type="ECO:0000313" key="9">
    <source>
        <dbReference type="Proteomes" id="UP000186026"/>
    </source>
</evidence>
<dbReference type="InterPro" id="IPR051460">
    <property type="entry name" value="HdrC_iron-sulfur_subunit"/>
</dbReference>
<feature type="transmembrane region" description="Helical" evidence="6">
    <location>
        <begin position="67"/>
        <end position="89"/>
    </location>
</feature>
<proteinExistence type="predicted"/>
<feature type="transmembrane region" description="Helical" evidence="6">
    <location>
        <begin position="151"/>
        <end position="170"/>
    </location>
</feature>
<evidence type="ECO:0000259" key="7">
    <source>
        <dbReference type="PROSITE" id="PS51379"/>
    </source>
</evidence>
<keyword evidence="9" id="KW-1185">Reference proteome</keyword>
<reference evidence="9" key="1">
    <citation type="submission" date="2017-01" db="EMBL/GenBank/DDBJ databases">
        <authorList>
            <person name="Varghese N."/>
            <person name="Submissions S."/>
        </authorList>
    </citation>
    <scope>NUCLEOTIDE SEQUENCE [LARGE SCALE GENOMIC DNA]</scope>
    <source>
        <strain evidence="9">DSM 46698</strain>
    </source>
</reference>
<gene>
    <name evidence="8" type="ORF">SAMN05421761_11543</name>
</gene>
<organism evidence="8 9">
    <name type="scientific">Belliella pelovolcani</name>
    <dbReference type="NCBI Taxonomy" id="529505"/>
    <lineage>
        <taxon>Bacteria</taxon>
        <taxon>Pseudomonadati</taxon>
        <taxon>Bacteroidota</taxon>
        <taxon>Cytophagia</taxon>
        <taxon>Cytophagales</taxon>
        <taxon>Cyclobacteriaceae</taxon>
        <taxon>Belliella</taxon>
    </lineage>
</organism>
<keyword evidence="2" id="KW-0479">Metal-binding</keyword>
<dbReference type="InterPro" id="IPR009051">
    <property type="entry name" value="Helical_ferredxn"/>
</dbReference>
<dbReference type="SUPFAM" id="SSF103501">
    <property type="entry name" value="Respiratory nitrate reductase 1 gamma chain"/>
    <property type="match status" value="1"/>
</dbReference>
<keyword evidence="5" id="KW-0411">Iron-sulfur</keyword>
<evidence type="ECO:0000256" key="2">
    <source>
        <dbReference type="ARBA" id="ARBA00022723"/>
    </source>
</evidence>
<keyword evidence="4" id="KW-0408">Iron</keyword>
<dbReference type="GO" id="GO:0051539">
    <property type="term" value="F:4 iron, 4 sulfur cluster binding"/>
    <property type="evidence" value="ECO:0007669"/>
    <property type="project" value="UniProtKB-KW"/>
</dbReference>
<dbReference type="PANTHER" id="PTHR43255">
    <property type="entry name" value="IRON-SULFUR-BINDING OXIDOREDUCTASE FADF-RELATED-RELATED"/>
    <property type="match status" value="1"/>
</dbReference>
<dbReference type="OrthoDB" id="9769677at2"/>
<dbReference type="Proteomes" id="UP000186026">
    <property type="component" value="Unassembled WGS sequence"/>
</dbReference>
<dbReference type="Pfam" id="PF13187">
    <property type="entry name" value="Fer4_9"/>
    <property type="match status" value="1"/>
</dbReference>
<dbReference type="PROSITE" id="PS51379">
    <property type="entry name" value="4FE4S_FER_2"/>
    <property type="match status" value="2"/>
</dbReference>
<name>A0A1N7PBZ3_9BACT</name>